<dbReference type="Pfam" id="PF01740">
    <property type="entry name" value="STAS"/>
    <property type="match status" value="1"/>
</dbReference>
<dbReference type="SUPFAM" id="SSF52091">
    <property type="entry name" value="SpoIIaa-like"/>
    <property type="match status" value="1"/>
</dbReference>
<sequence>MKIETENVEGITVVTPLARRLDASVALAFKTEVLEIIQRGDPRLVLDFSRVDFIDSSCLGALISLLKATSGKGDLVLSDLNSNIRTMFTLTRMDRVFTLFPARQDAIQTLQAKG</sequence>
<proteinExistence type="inferred from homology"/>
<accession>A0ABY6JHQ3</accession>
<protein>
    <recommendedName>
        <fullName evidence="2">Anti-sigma factor antagonist</fullName>
    </recommendedName>
</protein>
<gene>
    <name evidence="4" type="ORF">KFZ77_07665</name>
</gene>
<dbReference type="InterPro" id="IPR002645">
    <property type="entry name" value="STAS_dom"/>
</dbReference>
<dbReference type="CDD" id="cd07043">
    <property type="entry name" value="STAS_anti-anti-sigma_factors"/>
    <property type="match status" value="1"/>
</dbReference>
<organism evidence="4 5">
    <name type="scientific">Siccibacter colletis</name>
    <dbReference type="NCBI Taxonomy" id="1505757"/>
    <lineage>
        <taxon>Bacteria</taxon>
        <taxon>Pseudomonadati</taxon>
        <taxon>Pseudomonadota</taxon>
        <taxon>Gammaproteobacteria</taxon>
        <taxon>Enterobacterales</taxon>
        <taxon>Enterobacteriaceae</taxon>
        <taxon>Siccibacter</taxon>
    </lineage>
</organism>
<dbReference type="EMBL" id="CP074352">
    <property type="protein sequence ID" value="UYU33373.1"/>
    <property type="molecule type" value="Genomic_DNA"/>
</dbReference>
<comment type="similarity">
    <text evidence="1 2">Belongs to the anti-sigma-factor antagonist family.</text>
</comment>
<dbReference type="InterPro" id="IPR036513">
    <property type="entry name" value="STAS_dom_sf"/>
</dbReference>
<name>A0ABY6JHQ3_9ENTR</name>
<dbReference type="Proteomes" id="UP001156318">
    <property type="component" value="Chromosome"/>
</dbReference>
<dbReference type="PANTHER" id="PTHR33495">
    <property type="entry name" value="ANTI-SIGMA FACTOR ANTAGONIST TM_1081-RELATED-RELATED"/>
    <property type="match status" value="1"/>
</dbReference>
<dbReference type="PANTHER" id="PTHR33495:SF2">
    <property type="entry name" value="ANTI-SIGMA FACTOR ANTAGONIST TM_1081-RELATED"/>
    <property type="match status" value="1"/>
</dbReference>
<evidence type="ECO:0000313" key="4">
    <source>
        <dbReference type="EMBL" id="UYU33373.1"/>
    </source>
</evidence>
<evidence type="ECO:0000256" key="2">
    <source>
        <dbReference type="RuleBase" id="RU003749"/>
    </source>
</evidence>
<dbReference type="InterPro" id="IPR003658">
    <property type="entry name" value="Anti-sigma_ant"/>
</dbReference>
<reference evidence="4 5" key="1">
    <citation type="submission" date="2021-05" db="EMBL/GenBank/DDBJ databases">
        <title>Isolation, identification, and the growth promoting effects of Pantoea dispersa strain YSD J2 from the aboveground leaves of Cyperus esculentus L.Var. Sativus.</title>
        <authorList>
            <person name="Wang S."/>
            <person name="Tang X.M."/>
            <person name="Huang Y.N."/>
        </authorList>
    </citation>
    <scope>NUCLEOTIDE SEQUENCE [LARGE SCALE GENOMIC DNA]</scope>
    <source>
        <strain evidence="5">YSD YN2</strain>
    </source>
</reference>
<feature type="domain" description="STAS" evidence="3">
    <location>
        <begin position="13"/>
        <end position="110"/>
    </location>
</feature>
<dbReference type="Gene3D" id="3.30.750.24">
    <property type="entry name" value="STAS domain"/>
    <property type="match status" value="1"/>
</dbReference>
<evidence type="ECO:0000259" key="3">
    <source>
        <dbReference type="PROSITE" id="PS50801"/>
    </source>
</evidence>
<dbReference type="NCBIfam" id="TIGR00377">
    <property type="entry name" value="ant_ant_sig"/>
    <property type="match status" value="1"/>
</dbReference>
<dbReference type="PROSITE" id="PS50801">
    <property type="entry name" value="STAS"/>
    <property type="match status" value="1"/>
</dbReference>
<evidence type="ECO:0000313" key="5">
    <source>
        <dbReference type="Proteomes" id="UP001156318"/>
    </source>
</evidence>
<dbReference type="RefSeq" id="WP_031519879.1">
    <property type="nucleotide sequence ID" value="NZ_CP074352.1"/>
</dbReference>
<evidence type="ECO:0000256" key="1">
    <source>
        <dbReference type="ARBA" id="ARBA00009013"/>
    </source>
</evidence>
<keyword evidence="5" id="KW-1185">Reference proteome</keyword>